<reference evidence="8 9" key="1">
    <citation type="submission" date="2024-07" db="EMBL/GenBank/DDBJ databases">
        <title>Chromosome-level genome assembly of the water stick insect Ranatra chinensis (Heteroptera: Nepidae).</title>
        <authorList>
            <person name="Liu X."/>
        </authorList>
    </citation>
    <scope>NUCLEOTIDE SEQUENCE [LARGE SCALE GENOMIC DNA]</scope>
    <source>
        <strain evidence="8">Cailab_2021Rc</strain>
        <tissue evidence="8">Muscle</tissue>
    </source>
</reference>
<dbReference type="Pfam" id="PF01490">
    <property type="entry name" value="Aa_trans"/>
    <property type="match status" value="1"/>
</dbReference>
<feature type="domain" description="Amino acid transporter transmembrane" evidence="7">
    <location>
        <begin position="1"/>
        <end position="385"/>
    </location>
</feature>
<dbReference type="GO" id="GO:0016020">
    <property type="term" value="C:membrane"/>
    <property type="evidence" value="ECO:0007669"/>
    <property type="project" value="UniProtKB-SubCell"/>
</dbReference>
<comment type="caution">
    <text evidence="8">The sequence shown here is derived from an EMBL/GenBank/DDBJ whole genome shotgun (WGS) entry which is preliminary data.</text>
</comment>
<accession>A0ABD0YJM3</accession>
<proteinExistence type="predicted"/>
<keyword evidence="2" id="KW-0813">Transport</keyword>
<dbReference type="Proteomes" id="UP001558652">
    <property type="component" value="Unassembled WGS sequence"/>
</dbReference>
<dbReference type="PANTHER" id="PTHR48017">
    <property type="entry name" value="OS05G0424000 PROTEIN-RELATED"/>
    <property type="match status" value="1"/>
</dbReference>
<feature type="transmembrane region" description="Helical" evidence="6">
    <location>
        <begin position="316"/>
        <end position="340"/>
    </location>
</feature>
<evidence type="ECO:0000256" key="1">
    <source>
        <dbReference type="ARBA" id="ARBA00004370"/>
    </source>
</evidence>
<feature type="transmembrane region" description="Helical" evidence="6">
    <location>
        <begin position="365"/>
        <end position="389"/>
    </location>
</feature>
<feature type="transmembrane region" description="Helical" evidence="6">
    <location>
        <begin position="257"/>
        <end position="279"/>
    </location>
</feature>
<evidence type="ECO:0000256" key="5">
    <source>
        <dbReference type="ARBA" id="ARBA00023136"/>
    </source>
</evidence>
<feature type="transmembrane region" description="Helical" evidence="6">
    <location>
        <begin position="12"/>
        <end position="33"/>
    </location>
</feature>
<keyword evidence="5 6" id="KW-0472">Membrane</keyword>
<dbReference type="FunFam" id="1.20.1740.10:FF:000052">
    <property type="entry name" value="Lysine histidine transporter-like 3"/>
    <property type="match status" value="1"/>
</dbReference>
<evidence type="ECO:0000256" key="4">
    <source>
        <dbReference type="ARBA" id="ARBA00022989"/>
    </source>
</evidence>
<organism evidence="8 9">
    <name type="scientific">Ranatra chinensis</name>
    <dbReference type="NCBI Taxonomy" id="642074"/>
    <lineage>
        <taxon>Eukaryota</taxon>
        <taxon>Metazoa</taxon>
        <taxon>Ecdysozoa</taxon>
        <taxon>Arthropoda</taxon>
        <taxon>Hexapoda</taxon>
        <taxon>Insecta</taxon>
        <taxon>Pterygota</taxon>
        <taxon>Neoptera</taxon>
        <taxon>Paraneoptera</taxon>
        <taxon>Hemiptera</taxon>
        <taxon>Heteroptera</taxon>
        <taxon>Panheteroptera</taxon>
        <taxon>Nepomorpha</taxon>
        <taxon>Nepidae</taxon>
        <taxon>Ranatrinae</taxon>
        <taxon>Ranatra</taxon>
    </lineage>
</organism>
<evidence type="ECO:0000256" key="2">
    <source>
        <dbReference type="ARBA" id="ARBA00022448"/>
    </source>
</evidence>
<keyword evidence="3 6" id="KW-0812">Transmembrane</keyword>
<dbReference type="InterPro" id="IPR013057">
    <property type="entry name" value="AA_transpt_TM"/>
</dbReference>
<feature type="transmembrane region" description="Helical" evidence="6">
    <location>
        <begin position="178"/>
        <end position="195"/>
    </location>
</feature>
<protein>
    <recommendedName>
        <fullName evidence="7">Amino acid transporter transmembrane domain-containing protein</fullName>
    </recommendedName>
</protein>
<feature type="transmembrane region" description="Helical" evidence="6">
    <location>
        <begin position="291"/>
        <end position="310"/>
    </location>
</feature>
<evidence type="ECO:0000256" key="3">
    <source>
        <dbReference type="ARBA" id="ARBA00022692"/>
    </source>
</evidence>
<sequence length="401" mass="44099">MAGSGVLALPKAVVDCGWIGMVVLIVLALNAFYGATRLGICWQIVEERYPEHRGATRNPYPTIGYRAVGNWGRLLVSGCIQITLFGAGVAYLLLASQIVQDLMRSLFPSVTFCSWYVLFAVIITPPMWLGSPKDFWFVGIGALLTTAIACVLIFTQMVMEGLQATQEHAVVPHHPHTFIDFFIAFGIILFAFGGASTFPTIQNDMIDRAKFSKSAMIGFSVILCLYVPVALIGYIVYGDDVNANVVLSLSRGPLVSLANLLMALHLVMAFLIVINPVALELENIFDVPHEFCALRCILRSLMVLVMVIIGESIPEFAKILALVGGSTITLGTFVLPNYFYMRLCDQESPDDSWPKRSISLHMRIYMWELIVMGMLGGVASTYAAILAIFSSDTITHSCFWD</sequence>
<gene>
    <name evidence="8" type="ORF">AAG570_004645</name>
</gene>
<feature type="transmembrane region" description="Helical" evidence="6">
    <location>
        <begin position="106"/>
        <end position="123"/>
    </location>
</feature>
<feature type="transmembrane region" description="Helical" evidence="6">
    <location>
        <begin position="135"/>
        <end position="158"/>
    </location>
</feature>
<keyword evidence="9" id="KW-1185">Reference proteome</keyword>
<dbReference type="Gene3D" id="1.20.1740.10">
    <property type="entry name" value="Amino acid/polyamine transporter I"/>
    <property type="match status" value="1"/>
</dbReference>
<comment type="subcellular location">
    <subcellularLocation>
        <location evidence="1">Membrane</location>
    </subcellularLocation>
</comment>
<dbReference type="AlphaFoldDB" id="A0ABD0YJM3"/>
<keyword evidence="4 6" id="KW-1133">Transmembrane helix</keyword>
<name>A0ABD0YJM3_9HEMI</name>
<evidence type="ECO:0000259" key="7">
    <source>
        <dbReference type="Pfam" id="PF01490"/>
    </source>
</evidence>
<dbReference type="EMBL" id="JBFDAA010000016">
    <property type="protein sequence ID" value="KAL1117319.1"/>
    <property type="molecule type" value="Genomic_DNA"/>
</dbReference>
<evidence type="ECO:0000313" key="8">
    <source>
        <dbReference type="EMBL" id="KAL1117319.1"/>
    </source>
</evidence>
<feature type="transmembrane region" description="Helical" evidence="6">
    <location>
        <begin position="216"/>
        <end position="237"/>
    </location>
</feature>
<evidence type="ECO:0000256" key="6">
    <source>
        <dbReference type="SAM" id="Phobius"/>
    </source>
</evidence>
<feature type="transmembrane region" description="Helical" evidence="6">
    <location>
        <begin position="74"/>
        <end position="94"/>
    </location>
</feature>
<evidence type="ECO:0000313" key="9">
    <source>
        <dbReference type="Proteomes" id="UP001558652"/>
    </source>
</evidence>